<dbReference type="KEGG" id="caqa:MICH65_0232"/>
<dbReference type="FunFam" id="1.10.730.10:FF:000002">
    <property type="entry name" value="Leucine--tRNA ligase"/>
    <property type="match status" value="1"/>
</dbReference>
<dbReference type="PRINTS" id="PR00986">
    <property type="entry name" value="TRNASYNTHVAL"/>
</dbReference>
<accession>A0A857N788</accession>
<evidence type="ECO:0000313" key="13">
    <source>
        <dbReference type="EMBL" id="QHO63213.1"/>
    </source>
</evidence>
<dbReference type="CDD" id="cd07962">
    <property type="entry name" value="Anticodon_Ia_Val"/>
    <property type="match status" value="1"/>
</dbReference>
<evidence type="ECO:0000259" key="12">
    <source>
        <dbReference type="Pfam" id="PF08264"/>
    </source>
</evidence>
<evidence type="ECO:0000256" key="1">
    <source>
        <dbReference type="ARBA" id="ARBA00013169"/>
    </source>
</evidence>
<dbReference type="Gene3D" id="1.10.730.10">
    <property type="entry name" value="Isoleucyl-tRNA Synthetase, Domain 1"/>
    <property type="match status" value="1"/>
</dbReference>
<dbReference type="PROSITE" id="PS00178">
    <property type="entry name" value="AA_TRNA_LIGASE_I"/>
    <property type="match status" value="1"/>
</dbReference>
<feature type="domain" description="Aminoacyl-tRNA synthetase class Ia" evidence="11">
    <location>
        <begin position="13"/>
        <end position="560"/>
    </location>
</feature>
<dbReference type="InterPro" id="IPR013155">
    <property type="entry name" value="M/V/L/I-tRNA-synth_anticd-bd"/>
</dbReference>
<dbReference type="NCBIfam" id="NF004349">
    <property type="entry name" value="PRK05729.1"/>
    <property type="match status" value="1"/>
</dbReference>
<evidence type="ECO:0000256" key="10">
    <source>
        <dbReference type="RuleBase" id="RU363035"/>
    </source>
</evidence>
<dbReference type="GO" id="GO:0002161">
    <property type="term" value="F:aminoacyl-tRNA deacylase activity"/>
    <property type="evidence" value="ECO:0007669"/>
    <property type="project" value="InterPro"/>
</dbReference>
<dbReference type="EMBL" id="CP047901">
    <property type="protein sequence ID" value="QHO63213.1"/>
    <property type="molecule type" value="Genomic_DNA"/>
</dbReference>
<dbReference type="AlphaFoldDB" id="A0A857N788"/>
<organism evidence="13 14">
    <name type="scientific">Candidatus Chazhemtobacterium aquaticus</name>
    <dbReference type="NCBI Taxonomy" id="2715735"/>
    <lineage>
        <taxon>Bacteria</taxon>
        <taxon>Candidatus Chazhemtobacteraceae</taxon>
        <taxon>Candidatus Chazhemtobacterium</taxon>
    </lineage>
</organism>
<dbReference type="GO" id="GO:0004832">
    <property type="term" value="F:valine-tRNA ligase activity"/>
    <property type="evidence" value="ECO:0007669"/>
    <property type="project" value="UniProtKB-UniRule"/>
</dbReference>
<dbReference type="InterPro" id="IPR002303">
    <property type="entry name" value="Valyl-tRNA_ligase"/>
</dbReference>
<dbReference type="Proteomes" id="UP000463983">
    <property type="component" value="Chromosome"/>
</dbReference>
<reference evidence="14" key="1">
    <citation type="journal article" date="2020" name="Microorganisms">
        <title>Complete Genome of a Member of a New Bacterial Lineage in the Microgenomates Group Reveals an Unusual Nucleotide Composition Disparity Between Two Strands of DNA and Limited Metabolic Potential.</title>
        <authorList>
            <person name="Kadnikov V.V."/>
            <person name="Mardanov A.V."/>
            <person name="Beletsky A.V."/>
            <person name="Karnachuk O.V."/>
            <person name="Ravin N.V."/>
        </authorList>
    </citation>
    <scope>NUCLEOTIDE SEQUENCE [LARGE SCALE GENOMIC DNA]</scope>
</reference>
<dbReference type="PANTHER" id="PTHR11946">
    <property type="entry name" value="VALYL-TRNA SYNTHETASES"/>
    <property type="match status" value="1"/>
</dbReference>
<evidence type="ECO:0000313" key="14">
    <source>
        <dbReference type="Proteomes" id="UP000463983"/>
    </source>
</evidence>
<comment type="catalytic activity">
    <reaction evidence="8">
        <text>tRNA(Val) + L-valine + ATP = L-valyl-tRNA(Val) + AMP + diphosphate</text>
        <dbReference type="Rhea" id="RHEA:10704"/>
        <dbReference type="Rhea" id="RHEA-COMP:9672"/>
        <dbReference type="Rhea" id="RHEA-COMP:9708"/>
        <dbReference type="ChEBI" id="CHEBI:30616"/>
        <dbReference type="ChEBI" id="CHEBI:33019"/>
        <dbReference type="ChEBI" id="CHEBI:57762"/>
        <dbReference type="ChEBI" id="CHEBI:78442"/>
        <dbReference type="ChEBI" id="CHEBI:78537"/>
        <dbReference type="ChEBI" id="CHEBI:456215"/>
        <dbReference type="EC" id="6.1.1.9"/>
    </reaction>
</comment>
<keyword evidence="14" id="KW-1185">Reference proteome</keyword>
<dbReference type="InterPro" id="IPR009080">
    <property type="entry name" value="tRNAsynth_Ia_anticodon-bd"/>
</dbReference>
<evidence type="ECO:0000256" key="7">
    <source>
        <dbReference type="ARBA" id="ARBA00023146"/>
    </source>
</evidence>
<dbReference type="Gene3D" id="3.40.50.620">
    <property type="entry name" value="HUPs"/>
    <property type="match status" value="2"/>
</dbReference>
<evidence type="ECO:0000259" key="11">
    <source>
        <dbReference type="Pfam" id="PF00133"/>
    </source>
</evidence>
<gene>
    <name evidence="13" type="ORF">MICH65_0232</name>
</gene>
<dbReference type="PANTHER" id="PTHR11946:SF93">
    <property type="entry name" value="VALINE--TRNA LIGASE, CHLOROPLASTIC_MITOCHONDRIAL 2"/>
    <property type="match status" value="1"/>
</dbReference>
<dbReference type="InterPro" id="IPR002300">
    <property type="entry name" value="aa-tRNA-synth_Ia"/>
</dbReference>
<dbReference type="Pfam" id="PF08264">
    <property type="entry name" value="Anticodon_1"/>
    <property type="match status" value="1"/>
</dbReference>
<dbReference type="GO" id="GO:0005524">
    <property type="term" value="F:ATP binding"/>
    <property type="evidence" value="ECO:0007669"/>
    <property type="project" value="UniProtKB-KW"/>
</dbReference>
<keyword evidence="6 10" id="KW-0648">Protein biosynthesis</keyword>
<protein>
    <recommendedName>
        <fullName evidence="1 9">Valine--tRNA ligase</fullName>
        <ecNumber evidence="1 9">6.1.1.9</ecNumber>
    </recommendedName>
</protein>
<evidence type="ECO:0000256" key="8">
    <source>
        <dbReference type="ARBA" id="ARBA00047552"/>
    </source>
</evidence>
<keyword evidence="5 10" id="KW-0067">ATP-binding</keyword>
<feature type="domain" description="Methionyl/Valyl/Leucyl/Isoleucyl-tRNA synthetase anticodon-binding" evidence="12">
    <location>
        <begin position="598"/>
        <end position="694"/>
    </location>
</feature>
<evidence type="ECO:0000256" key="5">
    <source>
        <dbReference type="ARBA" id="ARBA00022840"/>
    </source>
</evidence>
<dbReference type="GO" id="GO:0006438">
    <property type="term" value="P:valyl-tRNA aminoacylation"/>
    <property type="evidence" value="ECO:0007669"/>
    <property type="project" value="UniProtKB-UniRule"/>
</dbReference>
<name>A0A857N788_9BACT</name>
<dbReference type="SUPFAM" id="SSF52374">
    <property type="entry name" value="Nucleotidylyl transferase"/>
    <property type="match status" value="1"/>
</dbReference>
<dbReference type="SUPFAM" id="SSF50677">
    <property type="entry name" value="ValRS/IleRS/LeuRS editing domain"/>
    <property type="match status" value="1"/>
</dbReference>
<dbReference type="GO" id="GO:0005829">
    <property type="term" value="C:cytosol"/>
    <property type="evidence" value="ECO:0007669"/>
    <property type="project" value="TreeGrafter"/>
</dbReference>
<comment type="similarity">
    <text evidence="10">Belongs to the class-I aminoacyl-tRNA synthetase family.</text>
</comment>
<dbReference type="InterPro" id="IPR001412">
    <property type="entry name" value="aa-tRNA-synth_I_CS"/>
</dbReference>
<dbReference type="EC" id="6.1.1.9" evidence="1 9"/>
<evidence type="ECO:0000256" key="9">
    <source>
        <dbReference type="NCBIfam" id="TIGR00422"/>
    </source>
</evidence>
<keyword evidence="4 10" id="KW-0547">Nucleotide-binding</keyword>
<dbReference type="CDD" id="cd00817">
    <property type="entry name" value="ValRS_core"/>
    <property type="match status" value="1"/>
</dbReference>
<dbReference type="InterPro" id="IPR033705">
    <property type="entry name" value="Anticodon_Ia_Val"/>
</dbReference>
<evidence type="ECO:0000256" key="2">
    <source>
        <dbReference type="ARBA" id="ARBA00022490"/>
    </source>
</evidence>
<sequence>MDKTYEFKNNEEKVYRKWEQSGIFAAPEAKEAKKRGQEPFCVIMPPPNANDPMHVGHAMFVTIEDIIVRYHRMKGDAVLWLPGTDHAGIETQYVFEKKLAKEGKSRFDFSRAELYEMLWDYVQKNGQTAIEQMKRLGASADWSRYKFTLDKDIVELAQETFIKLNKDGLIYRDEKLVNYCVKCGTSYSDLEVEYEERRVPLYYIRYPLVENPKEFVVVATVRPEPIFADTHLAVNPNDESKKGLVGKKVINPLSGEEMEIIEDSFVDPDFGTGVVKLTPAHDHNDWEVAERHGLPKRQAIDEKGRITELGGWLAGEKVDKAREMVVEELEKKGLIEKVDENYVSRVGTCYRCGRAIEPLPKKQFFIRVKPLAKRAIEALDQNKIRIHGPGREKILRHWLSNLRDWNVSRQIVWGIRMPVWYKEDGNGEDYVVSKTKPGDGFVQEEDTFDTWFSSGQWPVLTLKTNKPGDFEYYYPTTVMETAYDILVFWVMRMLMLGIYLTDQIPFEQVYLHGLVRDEKGVKMSKSKGNVLNPIDMIDKYGADALRMALVMSSTPGTDKNVGEETIRGMRNFANKIWNAARFVKMSDVGKNNDQAPGDEKFRKRLSKVVTKVEKQLDDLKVGLAAETVYNEFWHWYCDKCIEQGKEGVISAGELKNGLVVFLKLLHPFVPFVTEFVWQNLNEEEGILIASSWPGYDDMMKK</sequence>
<evidence type="ECO:0000256" key="4">
    <source>
        <dbReference type="ARBA" id="ARBA00022741"/>
    </source>
</evidence>
<dbReference type="InterPro" id="IPR009008">
    <property type="entry name" value="Val/Leu/Ile-tRNA-synth_edit"/>
</dbReference>
<evidence type="ECO:0000256" key="6">
    <source>
        <dbReference type="ARBA" id="ARBA00022917"/>
    </source>
</evidence>
<keyword evidence="3 10" id="KW-0436">Ligase</keyword>
<dbReference type="SUPFAM" id="SSF47323">
    <property type="entry name" value="Anticodon-binding domain of a subclass of class I aminoacyl-tRNA synthetases"/>
    <property type="match status" value="1"/>
</dbReference>
<dbReference type="Pfam" id="PF00133">
    <property type="entry name" value="tRNA-synt_1"/>
    <property type="match status" value="1"/>
</dbReference>
<proteinExistence type="inferred from homology"/>
<dbReference type="InterPro" id="IPR014729">
    <property type="entry name" value="Rossmann-like_a/b/a_fold"/>
</dbReference>
<evidence type="ECO:0000256" key="3">
    <source>
        <dbReference type="ARBA" id="ARBA00022598"/>
    </source>
</evidence>
<dbReference type="NCBIfam" id="TIGR00422">
    <property type="entry name" value="valS"/>
    <property type="match status" value="1"/>
</dbReference>
<keyword evidence="2" id="KW-0963">Cytoplasm</keyword>
<dbReference type="RefSeq" id="WP_161931604.1">
    <property type="nucleotide sequence ID" value="NZ_CP047901.1"/>
</dbReference>
<keyword evidence="7 10" id="KW-0030">Aminoacyl-tRNA synthetase</keyword>